<evidence type="ECO:0000256" key="1">
    <source>
        <dbReference type="ARBA" id="ARBA00004571"/>
    </source>
</evidence>
<dbReference type="GO" id="GO:0006826">
    <property type="term" value="P:iron ion transport"/>
    <property type="evidence" value="ECO:0007669"/>
    <property type="project" value="UniProtKB-KW"/>
</dbReference>
<protein>
    <recommendedName>
        <fullName evidence="13">TonB-dependent receptor plug domain-containing protein</fullName>
    </recommendedName>
</protein>
<dbReference type="PROSITE" id="PS52016">
    <property type="entry name" value="TONB_DEPENDENT_REC_3"/>
    <property type="match status" value="1"/>
</dbReference>
<dbReference type="PANTHER" id="PTHR32552">
    <property type="entry name" value="FERRICHROME IRON RECEPTOR-RELATED"/>
    <property type="match status" value="1"/>
</dbReference>
<dbReference type="Gene3D" id="2.40.170.20">
    <property type="entry name" value="TonB-dependent receptor, beta-barrel domain"/>
    <property type="match status" value="2"/>
</dbReference>
<evidence type="ECO:0000256" key="8">
    <source>
        <dbReference type="ARBA" id="ARBA00023136"/>
    </source>
</evidence>
<name>A0A381UG69_9ZZZZ</name>
<reference evidence="12" key="1">
    <citation type="submission" date="2018-05" db="EMBL/GenBank/DDBJ databases">
        <authorList>
            <person name="Lanie J.A."/>
            <person name="Ng W.-L."/>
            <person name="Kazmierczak K.M."/>
            <person name="Andrzejewski T.M."/>
            <person name="Davidsen T.M."/>
            <person name="Wayne K.J."/>
            <person name="Tettelin H."/>
            <person name="Glass J.I."/>
            <person name="Rusch D."/>
            <person name="Podicherti R."/>
            <person name="Tsui H.-C.T."/>
            <person name="Winkler M.E."/>
        </authorList>
    </citation>
    <scope>NUCLEOTIDE SEQUENCE</scope>
</reference>
<evidence type="ECO:0000256" key="5">
    <source>
        <dbReference type="ARBA" id="ARBA00023004"/>
    </source>
</evidence>
<dbReference type="Pfam" id="PF00593">
    <property type="entry name" value="TonB_dep_Rec_b-barrel"/>
    <property type="match status" value="1"/>
</dbReference>
<keyword evidence="9" id="KW-0998">Cell outer membrane</keyword>
<sequence>MISGEIQMKYVLSLAFGFFLILNFSYAQAQDNSTSSNLSRYIEEIVVTARARDESVRDIPVAITAISEEEMDTYGFQTLDDIANSSASLEINRLSSGSGVQIAIRGIASSPGSLGIEQSTAVMIDGVYFPQGRVINEGLFDVSQVAILKGPQALYFGKNATSGAVVVTTNDPGDELEWGFKVANEFEYETNTAEFMVSSPLSDNWGIRLALFNSEMDKGWLENTAGPTTYTTVDVSQGFAPTVHETRGPVSSHSPQSELSAGRLTLAGNFSENVFFKLKASFADNTYANMGVSEWYDCTTLGGKPHVNTANPDNPGFLMPIENVGGGECNKDRRSGANPIPTTPAAALPITGQLGGDLGENYESKIITAHLNVDLDEVFIQTIVNHHEQNVGWVIDCDGGASVGCFAGEGNDFENFSIESKVISKNEGNFNWALGAYYADTERYFIQEVIFAGAENSAADPSNRFVAYDKVSETDGKTISVYGELIWDMSDTTQITVGARYIEEEKDSYFTQPYVNPMFGFLFVEGRVLASTTKLDELVPELTLRYQPSENVTYFVAYKEGWKSAGFDNGSIDSTLNADPIADITYDPETVKGVEAGVKAILLDGALNVEFDIYKYEYEDLQLNFFNSATFAYRTLNAEETESEGFEIQLTYLPPSVEGLRLTGALGYNDANYVKFSGPCYGGQKPSEGCTTQVGGLWEQSLDGSDKAMSPDLRYNLGFNYITDIGSGLELGLNGNVKYSDDYTLRDTIPNAIQGSYHVFDAAVSVSSPDQGWKLSLIGKNLNDEYIQTFASDTPSTGGNAGSIYGFQADRYAYMKPGRTMMLELSYQR</sequence>
<feature type="domain" description="TonB-dependent receptor-like beta-barrel" evidence="10">
    <location>
        <begin position="422"/>
        <end position="782"/>
    </location>
</feature>
<dbReference type="InterPro" id="IPR039426">
    <property type="entry name" value="TonB-dep_rcpt-like"/>
</dbReference>
<keyword evidence="4" id="KW-0812">Transmembrane</keyword>
<evidence type="ECO:0000259" key="11">
    <source>
        <dbReference type="Pfam" id="PF07715"/>
    </source>
</evidence>
<organism evidence="12">
    <name type="scientific">marine metagenome</name>
    <dbReference type="NCBI Taxonomy" id="408172"/>
    <lineage>
        <taxon>unclassified sequences</taxon>
        <taxon>metagenomes</taxon>
        <taxon>ecological metagenomes</taxon>
    </lineage>
</organism>
<accession>A0A381UG69</accession>
<keyword evidence="5" id="KW-0408">Iron</keyword>
<keyword evidence="8" id="KW-0472">Membrane</keyword>
<evidence type="ECO:0000256" key="2">
    <source>
        <dbReference type="ARBA" id="ARBA00022448"/>
    </source>
</evidence>
<evidence type="ECO:0000256" key="9">
    <source>
        <dbReference type="ARBA" id="ARBA00023237"/>
    </source>
</evidence>
<evidence type="ECO:0000256" key="4">
    <source>
        <dbReference type="ARBA" id="ARBA00022692"/>
    </source>
</evidence>
<keyword evidence="3" id="KW-0410">Iron transport</keyword>
<dbReference type="InterPro" id="IPR036942">
    <property type="entry name" value="Beta-barrel_TonB_sf"/>
</dbReference>
<keyword evidence="7" id="KW-0798">TonB box</keyword>
<dbReference type="Pfam" id="PF07715">
    <property type="entry name" value="Plug"/>
    <property type="match status" value="1"/>
</dbReference>
<dbReference type="SUPFAM" id="SSF56935">
    <property type="entry name" value="Porins"/>
    <property type="match status" value="1"/>
</dbReference>
<evidence type="ECO:0008006" key="13">
    <source>
        <dbReference type="Google" id="ProtNLM"/>
    </source>
</evidence>
<evidence type="ECO:0000256" key="3">
    <source>
        <dbReference type="ARBA" id="ARBA00022496"/>
    </source>
</evidence>
<keyword evidence="2" id="KW-0813">Transport</keyword>
<evidence type="ECO:0000256" key="7">
    <source>
        <dbReference type="ARBA" id="ARBA00023077"/>
    </source>
</evidence>
<gene>
    <name evidence="12" type="ORF">METZ01_LOCUS79838</name>
</gene>
<dbReference type="AlphaFoldDB" id="A0A381UG69"/>
<evidence type="ECO:0000256" key="6">
    <source>
        <dbReference type="ARBA" id="ARBA00023065"/>
    </source>
</evidence>
<dbReference type="PANTHER" id="PTHR32552:SF81">
    <property type="entry name" value="TONB-DEPENDENT OUTER MEMBRANE RECEPTOR"/>
    <property type="match status" value="1"/>
</dbReference>
<dbReference type="GO" id="GO:0009279">
    <property type="term" value="C:cell outer membrane"/>
    <property type="evidence" value="ECO:0007669"/>
    <property type="project" value="UniProtKB-SubCell"/>
</dbReference>
<comment type="subcellular location">
    <subcellularLocation>
        <location evidence="1">Cell outer membrane</location>
        <topology evidence="1">Multi-pass membrane protein</topology>
    </subcellularLocation>
</comment>
<feature type="domain" description="TonB-dependent receptor plug" evidence="11">
    <location>
        <begin position="56"/>
        <end position="164"/>
    </location>
</feature>
<proteinExistence type="predicted"/>
<evidence type="ECO:0000313" key="12">
    <source>
        <dbReference type="EMBL" id="SVA26984.1"/>
    </source>
</evidence>
<keyword evidence="6" id="KW-0406">Ion transport</keyword>
<dbReference type="EMBL" id="UINC01006347">
    <property type="protein sequence ID" value="SVA26984.1"/>
    <property type="molecule type" value="Genomic_DNA"/>
</dbReference>
<evidence type="ECO:0000259" key="10">
    <source>
        <dbReference type="Pfam" id="PF00593"/>
    </source>
</evidence>
<dbReference type="InterPro" id="IPR000531">
    <property type="entry name" value="Beta-barrel_TonB"/>
</dbReference>
<dbReference type="InterPro" id="IPR012910">
    <property type="entry name" value="Plug_dom"/>
</dbReference>